<evidence type="ECO:0000256" key="4">
    <source>
        <dbReference type="ARBA" id="ARBA00022884"/>
    </source>
</evidence>
<feature type="compositionally biased region" description="Pro residues" evidence="7">
    <location>
        <begin position="3546"/>
        <end position="3563"/>
    </location>
</feature>
<dbReference type="Gene3D" id="3.30.70.330">
    <property type="match status" value="2"/>
</dbReference>
<feature type="domain" description="RRM" evidence="9">
    <location>
        <begin position="66"/>
        <end position="138"/>
    </location>
</feature>
<feature type="compositionally biased region" description="Basic residues" evidence="7">
    <location>
        <begin position="3236"/>
        <end position="3245"/>
    </location>
</feature>
<feature type="compositionally biased region" description="Low complexity" evidence="7">
    <location>
        <begin position="1374"/>
        <end position="1386"/>
    </location>
</feature>
<feature type="compositionally biased region" description="Basic and acidic residues" evidence="7">
    <location>
        <begin position="1163"/>
        <end position="1172"/>
    </location>
</feature>
<comment type="similarity">
    <text evidence="2">Belongs to the RRM Spen family.</text>
</comment>
<feature type="region of interest" description="Disordered" evidence="7">
    <location>
        <begin position="1351"/>
        <end position="1462"/>
    </location>
</feature>
<feature type="compositionally biased region" description="Basic and acidic residues" evidence="7">
    <location>
        <begin position="3185"/>
        <end position="3196"/>
    </location>
</feature>
<keyword evidence="8" id="KW-1133">Transmembrane helix</keyword>
<feature type="compositionally biased region" description="Basic and acidic residues" evidence="7">
    <location>
        <begin position="1501"/>
        <end position="1511"/>
    </location>
</feature>
<dbReference type="PROSITE" id="PS50102">
    <property type="entry name" value="RRM"/>
    <property type="match status" value="2"/>
</dbReference>
<dbReference type="InterPro" id="IPR012677">
    <property type="entry name" value="Nucleotide-bd_a/b_plait_sf"/>
</dbReference>
<feature type="compositionally biased region" description="Basic and acidic residues" evidence="7">
    <location>
        <begin position="1721"/>
        <end position="1730"/>
    </location>
</feature>
<evidence type="ECO:0008006" key="13">
    <source>
        <dbReference type="Google" id="ProtNLM"/>
    </source>
</evidence>
<feature type="compositionally biased region" description="Basic and acidic residues" evidence="7">
    <location>
        <begin position="3225"/>
        <end position="3235"/>
    </location>
</feature>
<dbReference type="EMBL" id="FZQP02005221">
    <property type="protein sequence ID" value="VVD01199.1"/>
    <property type="molecule type" value="Genomic_DNA"/>
</dbReference>
<feature type="region of interest" description="Disordered" evidence="7">
    <location>
        <begin position="3355"/>
        <end position="3381"/>
    </location>
</feature>
<feature type="compositionally biased region" description="Basic and acidic residues" evidence="7">
    <location>
        <begin position="1976"/>
        <end position="1989"/>
    </location>
</feature>
<feature type="region of interest" description="Disordered" evidence="7">
    <location>
        <begin position="1679"/>
        <end position="1846"/>
    </location>
</feature>
<feature type="region of interest" description="Disordered" evidence="7">
    <location>
        <begin position="44"/>
        <end position="74"/>
    </location>
</feature>
<evidence type="ECO:0000259" key="9">
    <source>
        <dbReference type="PROSITE" id="PS50102"/>
    </source>
</evidence>
<organism evidence="11 12">
    <name type="scientific">Leptidea sinapis</name>
    <dbReference type="NCBI Taxonomy" id="189913"/>
    <lineage>
        <taxon>Eukaryota</taxon>
        <taxon>Metazoa</taxon>
        <taxon>Ecdysozoa</taxon>
        <taxon>Arthropoda</taxon>
        <taxon>Hexapoda</taxon>
        <taxon>Insecta</taxon>
        <taxon>Pterygota</taxon>
        <taxon>Neoptera</taxon>
        <taxon>Endopterygota</taxon>
        <taxon>Lepidoptera</taxon>
        <taxon>Glossata</taxon>
        <taxon>Ditrysia</taxon>
        <taxon>Papilionoidea</taxon>
        <taxon>Pieridae</taxon>
        <taxon>Dismorphiinae</taxon>
        <taxon>Leptidea</taxon>
    </lineage>
</organism>
<feature type="compositionally biased region" description="Basic and acidic residues" evidence="7">
    <location>
        <begin position="3157"/>
        <end position="3171"/>
    </location>
</feature>
<feature type="compositionally biased region" description="Basic and acidic residues" evidence="7">
    <location>
        <begin position="1352"/>
        <end position="1369"/>
    </location>
</feature>
<feature type="region of interest" description="Disordered" evidence="7">
    <location>
        <begin position="1644"/>
        <end position="1663"/>
    </location>
</feature>
<evidence type="ECO:0000259" key="10">
    <source>
        <dbReference type="PROSITE" id="PS50917"/>
    </source>
</evidence>
<feature type="compositionally biased region" description="Basic and acidic residues" evidence="7">
    <location>
        <begin position="1021"/>
        <end position="1047"/>
    </location>
</feature>
<feature type="region of interest" description="Disordered" evidence="7">
    <location>
        <begin position="699"/>
        <end position="739"/>
    </location>
</feature>
<evidence type="ECO:0000256" key="3">
    <source>
        <dbReference type="ARBA" id="ARBA00022553"/>
    </source>
</evidence>
<feature type="transmembrane region" description="Helical" evidence="8">
    <location>
        <begin position="303"/>
        <end position="327"/>
    </location>
</feature>
<name>A0A5E4QVF3_9NEOP</name>
<evidence type="ECO:0000256" key="7">
    <source>
        <dbReference type="SAM" id="MobiDB-lite"/>
    </source>
</evidence>
<feature type="compositionally biased region" description="Basic and acidic residues" evidence="7">
    <location>
        <begin position="1244"/>
        <end position="1269"/>
    </location>
</feature>
<evidence type="ECO:0000256" key="2">
    <source>
        <dbReference type="ARBA" id="ARBA00005387"/>
    </source>
</evidence>
<feature type="region of interest" description="Disordered" evidence="7">
    <location>
        <begin position="3025"/>
        <end position="3268"/>
    </location>
</feature>
<dbReference type="Gene3D" id="2.40.290.10">
    <property type="match status" value="1"/>
</dbReference>
<dbReference type="SUPFAM" id="SSF100939">
    <property type="entry name" value="SPOC domain-like"/>
    <property type="match status" value="1"/>
</dbReference>
<dbReference type="InterPro" id="IPR016194">
    <property type="entry name" value="SPOC-like_C_dom_sf"/>
</dbReference>
<feature type="compositionally biased region" description="Polar residues" evidence="7">
    <location>
        <begin position="44"/>
        <end position="56"/>
    </location>
</feature>
<dbReference type="Pfam" id="PF00076">
    <property type="entry name" value="RRM_1"/>
    <property type="match status" value="1"/>
</dbReference>
<keyword evidence="12" id="KW-1185">Reference proteome</keyword>
<feature type="region of interest" description="Disordered" evidence="7">
    <location>
        <begin position="1061"/>
        <end position="1269"/>
    </location>
</feature>
<evidence type="ECO:0000313" key="12">
    <source>
        <dbReference type="Proteomes" id="UP000324832"/>
    </source>
</evidence>
<feature type="compositionally biased region" description="Polar residues" evidence="7">
    <location>
        <begin position="3137"/>
        <end position="3156"/>
    </location>
</feature>
<feature type="compositionally biased region" description="Basic and acidic residues" evidence="7">
    <location>
        <begin position="791"/>
        <end position="804"/>
    </location>
</feature>
<dbReference type="Pfam" id="PF07744">
    <property type="entry name" value="SPOC"/>
    <property type="match status" value="1"/>
</dbReference>
<feature type="region of interest" description="Disordered" evidence="7">
    <location>
        <begin position="1475"/>
        <end position="1606"/>
    </location>
</feature>
<feature type="compositionally biased region" description="Basic and acidic residues" evidence="7">
    <location>
        <begin position="1550"/>
        <end position="1560"/>
    </location>
</feature>
<sequence length="3638" mass="409865">MQMTWGEESTNNTCAIAATAAAPANWRGTNDSATEFCRRGNSTPASYGRYQRNTAPYATPPSAERNLPTRSTDSSLKDGLYHEYKKHGKVVWVKVVGQNADRYAVVRFKKPSDVEKALEVSQDKLFFGCKISVAPHQSCDDDAESAKPYETDIDEYHPKATRTLFIGNLEKDVSQQQLRDKFKHFGRIIEIDIKKGSGGGAGYAFCQYASISSVVEAIRAMDGEYVGSSRVKLGFGKPVATTCVLAAVSRCGAATSVCVDRAAGAALVHFEQAGAAGGAVRELRRLAAHISAAEPAAPRLFKLACYVSHLIMQIFGLIFVGVLFQFITDISSQILTQMDAFYEQLEKHGGSTTLTGVERLSGDIPGRYVQTPRHDQMRVYDELDSSSPTDDLVLDDRLQSVVVSPHRTHRHKHDSSPEERKHSKERHRSAGGSSRRSRSGSRSSRHVSRRRHRRRRDGSDSRASRAGTPLRDEPDAPPTEPRRPPRERPPLPMSLPLPKFALQMLRNIPPAPRLAPEPPTAPASPPRPPSVSSSSGDSAPHSPSLEERIRSLDEKYEKWSGIRAHVDAPDRTKLRHRLLELDINEVKPSEVVRSLLAKRSVFDEDSERLEGAVRPPSPGGSPRSILQPILPRTLRYPFPVHPHSSDNFSLSGDSVITLNENDRVDPRHLRHSNSEPSNKSLLDLDSIVDSHLRFRNPSIEKSDKIERKHDQSPRSETRRNSFLLNNDESRSLDSDINNEKCDLQPKYNSVFGHLQLKTESNYSDMLLSISETHIKKEKNQDNLAEVTPISEKNDDTDRNRKETEVWGSKRRSSKDVDCMPKVNDKLTSKTEEDVTKQILALQNDISEPHTNLIQSGILRQSINGLVEVTRKNDDTNKETLNTQILIPSKNISKFDISERRSENTDKKASEKVKDQIISTSLFNDVTEKGDKRQIDRSPLFSDKQIIEIAKALEMNKNDTHDKSKVCMDHVEKDVNEFNKEQSRTSFKCNNVEKYERDKKNRDETSAYRANVVKSDTSKIITSDKPKENMSIPREIDSQKRERVEKERRRELIEIDPFTSCKQKKDEKYRHDRHKREICDKRESKKDIEVSSKSRKSSRDETCKDMSCRKDSTDSSTSRTSHDSHKHRDTSQIDEHDVRVKVKLENDLKETKTTSDIFQNESKIPIKEEKDSSETNTKSRSNNIVDLPLKSKTEMNEKPRHYSFDSTSDSKRKDRLNSCSSLPSNLGGQKRRMSSQDFLESVNEDTLKKSKNDVKTLDRRESKDFKFNDRHKTAKFNKGHFAKLLESKTKDDKKNQVKPTSDLCVPKDKEIKEPSDKIKSKIEEKPRKEDKNVLDCESELYNNLDFLATLELRSSEEDERQKALRNEMKEKKRIQQLQQIHELQIQQSVLQQSENSAKCKDEKKHKQDEKKKEMARDKRMSTERKSKDGDPRRKSKKHSSDSSDSDEPKKHSIFDIVDDEPTYISMYDKVKARSCKNMQKQEEEKRQEKIKAKFSQLKQSRAKREEKKRSSWDEDSDSEHDRQKPNKTSIDSSSEDDDNTNTKRRANRHRSSGDYDRHSVEEYFSTQSNDDDFRNKLSRKNSRTRIMSDSSDEDNRKLNQSPNSFEEMKKGFISENEIDRNCTDNATNQFVQDKIKKTSLLNLFGKSDSDDSKIKSNLINDSDNKSSYMKAFCDISSENESLPFSRNPCDARRRHKKKQKKFKNNMFSDEDAKVDTFDEMEKDSKQRNSDKMRRHSKKERRKDKIRESFDTDDTKDDRVKIKKEKRPSCDNFETVLETHTSNSKREGKMEDIFGPLSDESDKDTSKKIEYSPMEYNDNHKLHSECDEETKSKEDSRRRKEKKRKEKKYIIKDDDNSLDVDAVSKAIEARLFDETLTNDGIVKTKIFSSHPFEERLDGKGNMLSNHSEYLKSSKYIEKIRKESKERRKRKKKSREERHNRKEHHHYSKEKLSMSDLNMFEKNNEMSPKTILNIPLPNEKSDTYEKSEDCKSLTESPSLPRITDSPPFTSIQTLLEAKNNDSESCDQLYVNDLSTITSIDDNKCDEISDIPMPPPIESNVVQDISEVPLPKDPPVSKDNNGNKTIEENNTSLETFDITADNSEDAVRSIPNLESDSVKHIETSSPEIPSSKCDKKLEEKPRAIISQEETADAVAALLGESFGGKADTFANCYEEDPSNENEHNTEIGTSPTENENILEEDAEEMRQAVQNLNASEMEIKPETPVSDNDLLLIDTDTEETEDISQDGTEKLMTAVTSQQEFVNTVKLDQTGNISDKGSNPGAKLVQPEADNSAGLKLNEIENEKQFSSLKPEPPKQITSTATPVITSWTLSNNKIETQTVNTISKDDSNLCQITANILQIKPTQSVQISNTIRPTANTNRVSTPYQVINQIIRPQVSNMQPPNIKIPDNHVLIHKPQNIVISPRMASDTRMLSPKANVQNEGHSSPRLTNMTLLSKSPQSPMAIVSQSSVQQRSPGQVTVVRMQQPPLSPIQTMHIPHGVRAMISPNRPNSVLVQTQGTPIQFNRLPVASVLAPISKQSGSTLTHQNKNLTSVNTSSLIQQKNLPQEKNDTVKDGTKIILSPTRLPQTHNPTIMAQNRLLSMQNALHVGTVNSLHLSNKLLINNKNTLVEKQQQKSDHSNLSSYNPPIIHVANVNLPPTSIIQSCSKPVVCNIQETAISRSQSQNVIQTINPQLILTGTSINNVVQIESSKGQPTVLSLATIRPPTVLTKSNASSAVVVSTSALRNVVMTPLLLKTSSNTSIPIRLQPRNENLEQHNTHVFKANTEDSFNKNDDDKRTDLPSKPLEQKISKCETDFEELLKDNTNEIKITKNPDKKLEVNVGKTVTVISQCPEKKNSTNFLDKIEDVADIPPKVDIINNNIKNDSNAEESVIKTEKLKQDVGCVLLDKTKKTEITESKPADDEVIDNIFDIKEESSGTLNIVKNVDESDMFDLLPTSVEKKETDAKAIDDNEFWSAKDINIESVIKKVDSLCNENVDLDIKHSTIPQGHQYNAVQVLYSQTKSEISLCEKQPPTLNEADTSEYFRLEKHGASKRGGRTGRGRKNDKHLVKAQSRQNSKPTRGGAGKRGRGRSKVDKKVKNILSSNFHNMPGDVYDFHEDSGDETSSTKTEARPRLILTIKSPLSGNSHAIPTSTLSISQKDQTKPLDRCREEKSDIFASPSTNTRKSRRLQEKDNQKGPSDDLLDDIVKGCTKNTNRKRPARQQGTRLTIDKGSTDTRKSPRGRKRSRGRSTSDASIDSSDENSKKDEIVKEAKMPKLAEPIVSSITVETETLIKPQPTTVNSFVSHSSTPITKPPKKMISEISAKLASAFEAAVAATPNPIPVSTISATIASPGIERPAVSQSEHNNAPERSPPRPGQESTPAALGEPLETEAGLVRRLVDNVPSNMVPVGATEATDARVHISSHNHECAVYQSTRTSEYGLRVYLELYFILQGDGMYPHFSHHHYQMYQQHFRATQHEGRTTTSPFPRGPLEAEGSEAPSSPLELLRRPPSARVPRPAHSPSARVPRPAHSPSPAERHIMYGVRCGRSPPPAHGRPPALPPPAGPPHASQRYPVMWQGLLALKNDSAAVQMHFVGGSPGVAADALSRSADGAATSLLRIAQRMRLEPAQLDQVHRKMKVA</sequence>
<feature type="domain" description="SPOC" evidence="10">
    <location>
        <begin position="3563"/>
        <end position="3638"/>
    </location>
</feature>
<feature type="compositionally biased region" description="Basic and acidic residues" evidence="7">
    <location>
        <begin position="1478"/>
        <end position="1490"/>
    </location>
</feature>
<feature type="region of interest" description="Disordered" evidence="7">
    <location>
        <begin position="400"/>
        <end position="495"/>
    </location>
</feature>
<feature type="compositionally biased region" description="Basic and acidic residues" evidence="7">
    <location>
        <begin position="1128"/>
        <end position="1152"/>
    </location>
</feature>
<dbReference type="PANTHER" id="PTHR23189">
    <property type="entry name" value="RNA RECOGNITION MOTIF-CONTAINING"/>
    <property type="match status" value="1"/>
</dbReference>
<evidence type="ECO:0000256" key="8">
    <source>
        <dbReference type="SAM" id="Phobius"/>
    </source>
</evidence>
<dbReference type="SMART" id="SM00360">
    <property type="entry name" value="RRM"/>
    <property type="match status" value="2"/>
</dbReference>
<feature type="region of interest" description="Disordered" evidence="7">
    <location>
        <begin position="1016"/>
        <end position="1047"/>
    </location>
</feature>
<feature type="compositionally biased region" description="Basic residues" evidence="7">
    <location>
        <begin position="1691"/>
        <end position="1702"/>
    </location>
</feature>
<feature type="region of interest" description="Disordered" evidence="7">
    <location>
        <begin position="791"/>
        <end position="816"/>
    </location>
</feature>
<keyword evidence="5" id="KW-0539">Nucleus</keyword>
<protein>
    <recommendedName>
        <fullName evidence="13">RRM domain-containing protein</fullName>
    </recommendedName>
</protein>
<feature type="region of interest" description="Disordered" evidence="7">
    <location>
        <begin position="2105"/>
        <end position="2133"/>
    </location>
</feature>
<dbReference type="InterPro" id="IPR000504">
    <property type="entry name" value="RRM_dom"/>
</dbReference>
<feature type="region of interest" description="Disordered" evidence="7">
    <location>
        <begin position="1919"/>
        <end position="2004"/>
    </location>
</feature>
<feature type="region of interest" description="Disordered" evidence="7">
    <location>
        <begin position="1286"/>
        <end position="1331"/>
    </location>
</feature>
<feature type="compositionally biased region" description="Low complexity" evidence="7">
    <location>
        <begin position="530"/>
        <end position="543"/>
    </location>
</feature>
<feature type="region of interest" description="Disordered" evidence="7">
    <location>
        <begin position="3474"/>
        <end position="3566"/>
    </location>
</feature>
<feature type="compositionally biased region" description="Pro residues" evidence="7">
    <location>
        <begin position="509"/>
        <end position="529"/>
    </location>
</feature>
<feature type="compositionally biased region" description="Basic and acidic residues" evidence="7">
    <location>
        <begin position="1304"/>
        <end position="1331"/>
    </location>
</feature>
<feature type="compositionally biased region" description="Polar residues" evidence="7">
    <location>
        <begin position="1173"/>
        <end position="1183"/>
    </location>
</feature>
<proteinExistence type="inferred from homology"/>
<dbReference type="SUPFAM" id="SSF54928">
    <property type="entry name" value="RNA-binding domain, RBD"/>
    <property type="match status" value="2"/>
</dbReference>
<dbReference type="GO" id="GO:0005634">
    <property type="term" value="C:nucleus"/>
    <property type="evidence" value="ECO:0007669"/>
    <property type="project" value="UniProtKB-SubCell"/>
</dbReference>
<accession>A0A5E4QVF3</accession>
<reference evidence="11 12" key="1">
    <citation type="submission" date="2017-07" db="EMBL/GenBank/DDBJ databases">
        <authorList>
            <person name="Talla V."/>
            <person name="Backstrom N."/>
        </authorList>
    </citation>
    <scope>NUCLEOTIDE SEQUENCE [LARGE SCALE GENOMIC DNA]</scope>
</reference>
<feature type="domain" description="RRM" evidence="9">
    <location>
        <begin position="162"/>
        <end position="238"/>
    </location>
</feature>
<evidence type="ECO:0000256" key="5">
    <source>
        <dbReference type="ARBA" id="ARBA00023242"/>
    </source>
</evidence>
<feature type="compositionally biased region" description="Basic and acidic residues" evidence="7">
    <location>
        <begin position="3258"/>
        <end position="3268"/>
    </location>
</feature>
<feature type="compositionally biased region" description="Basic and acidic residues" evidence="7">
    <location>
        <begin position="727"/>
        <end position="739"/>
    </location>
</feature>
<keyword evidence="3" id="KW-0597">Phosphoprotein</keyword>
<feature type="compositionally biased region" description="Basic and acidic residues" evidence="7">
    <location>
        <begin position="470"/>
        <end position="489"/>
    </location>
</feature>
<gene>
    <name evidence="11" type="ORF">LSINAPIS_LOCUS11671</name>
</gene>
<evidence type="ECO:0000313" key="11">
    <source>
        <dbReference type="EMBL" id="VVD01199.1"/>
    </source>
</evidence>
<dbReference type="Proteomes" id="UP000324832">
    <property type="component" value="Unassembled WGS sequence"/>
</dbReference>
<feature type="compositionally biased region" description="Basic and acidic residues" evidence="7">
    <location>
        <begin position="1815"/>
        <end position="1836"/>
    </location>
</feature>
<keyword evidence="8" id="KW-0472">Membrane</keyword>
<feature type="compositionally biased region" description="Basic residues" evidence="7">
    <location>
        <begin position="1731"/>
        <end position="1740"/>
    </location>
</feature>
<evidence type="ECO:0000256" key="6">
    <source>
        <dbReference type="PROSITE-ProRule" id="PRU00176"/>
    </source>
</evidence>
<dbReference type="InterPro" id="IPR035979">
    <property type="entry name" value="RBD_domain_sf"/>
</dbReference>
<feature type="compositionally biased region" description="Low complexity" evidence="7">
    <location>
        <begin position="3496"/>
        <end position="3522"/>
    </location>
</feature>
<feature type="compositionally biased region" description="Polar residues" evidence="7">
    <location>
        <begin position="1216"/>
        <end position="1226"/>
    </location>
</feature>
<feature type="region of interest" description="Disordered" evidence="7">
    <location>
        <begin position="509"/>
        <end position="549"/>
    </location>
</feature>
<keyword evidence="4 6" id="KW-0694">RNA-binding</keyword>
<comment type="subcellular location">
    <subcellularLocation>
        <location evidence="1">Nucleus</location>
    </subcellularLocation>
</comment>
<feature type="compositionally biased region" description="Basic and acidic residues" evidence="7">
    <location>
        <begin position="1062"/>
        <end position="1112"/>
    </location>
</feature>
<dbReference type="InterPro" id="IPR010912">
    <property type="entry name" value="SPOC_met"/>
</dbReference>
<feature type="compositionally biased region" description="Basic and acidic residues" evidence="7">
    <location>
        <begin position="1188"/>
        <end position="1215"/>
    </location>
</feature>
<feature type="compositionally biased region" description="Basic and acidic residues" evidence="7">
    <location>
        <begin position="699"/>
        <end position="719"/>
    </location>
</feature>
<evidence type="ECO:0000256" key="1">
    <source>
        <dbReference type="ARBA" id="ARBA00004123"/>
    </source>
</evidence>
<feature type="compositionally biased region" description="Basic and acidic residues" evidence="7">
    <location>
        <begin position="1396"/>
        <end position="1452"/>
    </location>
</feature>
<dbReference type="FunFam" id="3.30.70.330:FF:000088">
    <property type="entry name" value="msx2-interacting protein-like isoform X1"/>
    <property type="match status" value="1"/>
</dbReference>
<keyword evidence="8" id="KW-0812">Transmembrane</keyword>
<feature type="compositionally biased region" description="Basic residues" evidence="7">
    <location>
        <begin position="423"/>
        <end position="456"/>
    </location>
</feature>
<dbReference type="PROSITE" id="PS50917">
    <property type="entry name" value="SPOC"/>
    <property type="match status" value="1"/>
</dbReference>
<dbReference type="GO" id="GO:0003723">
    <property type="term" value="F:RNA binding"/>
    <property type="evidence" value="ECO:0007669"/>
    <property type="project" value="UniProtKB-UniRule"/>
</dbReference>
<feature type="compositionally biased region" description="Basic residues" evidence="7">
    <location>
        <begin position="3047"/>
        <end position="3061"/>
    </location>
</feature>
<dbReference type="InterPro" id="IPR012921">
    <property type="entry name" value="SPOC_C"/>
</dbReference>